<organism evidence="2 3">
    <name type="scientific">Nocardioides silvaticus</name>
    <dbReference type="NCBI Taxonomy" id="2201891"/>
    <lineage>
        <taxon>Bacteria</taxon>
        <taxon>Bacillati</taxon>
        <taxon>Actinomycetota</taxon>
        <taxon>Actinomycetes</taxon>
        <taxon>Propionibacteriales</taxon>
        <taxon>Nocardioidaceae</taxon>
        <taxon>Nocardioides</taxon>
    </lineage>
</organism>
<gene>
    <name evidence="2" type="ORF">DJ010_02165</name>
</gene>
<comment type="caution">
    <text evidence="2">The sequence shown here is derived from an EMBL/GenBank/DDBJ whole genome shotgun (WGS) entry which is preliminary data.</text>
</comment>
<name>A0A316TN56_9ACTN</name>
<evidence type="ECO:0000256" key="1">
    <source>
        <dbReference type="SAM" id="Coils"/>
    </source>
</evidence>
<accession>A0A316TN56</accession>
<dbReference type="OrthoDB" id="5144031at2"/>
<protein>
    <recommendedName>
        <fullName evidence="4">Sulfotransferase family protein</fullName>
    </recommendedName>
</protein>
<reference evidence="2 3" key="1">
    <citation type="submission" date="2018-05" db="EMBL/GenBank/DDBJ databases">
        <title>Nocardioides silvaticus genome.</title>
        <authorList>
            <person name="Li C."/>
            <person name="Wang G."/>
        </authorList>
    </citation>
    <scope>NUCLEOTIDE SEQUENCE [LARGE SCALE GENOMIC DNA]</scope>
    <source>
        <strain evidence="2 3">CCTCC AB 2018079</strain>
    </source>
</reference>
<evidence type="ECO:0000313" key="3">
    <source>
        <dbReference type="Proteomes" id="UP000245507"/>
    </source>
</evidence>
<sequence>MARTVHFHIGLPKTGTTFLQTTMWENRRALRQQRFLYPGSSRMDHYHASQEVRGASPARMRGNAGVWQRLVDELAAWDGDGLVSHEFMSMATPEQAKAAVAALAPAEVHLVVTVRSYVLQFPAVWQEALKMNSDLGFDAFMDKALAERPGKRGGLRGGWSWQSQDIPKVLGSWAQAVPADRVTVVTVPPPGAPRGLLWDRWREAIGIDDSAFDLDVSYANESLGAAQAALLERVKPHLSGPLEVGTVRHRWVRKYFGHEVLVPQRGERFGPRPHHVAELATRSAAAKDWIEEQGFGVVGDLDDLLSTAVPDGTHPGDVTDRELVDVAARAIEQMIRDVRELTMERDKLRARLRRKATHQPVGGARAVAGRIKRALRK</sequence>
<dbReference type="Proteomes" id="UP000245507">
    <property type="component" value="Unassembled WGS sequence"/>
</dbReference>
<keyword evidence="3" id="KW-1185">Reference proteome</keyword>
<dbReference type="RefSeq" id="WP_109691968.1">
    <property type="nucleotide sequence ID" value="NZ_QGDD01000001.1"/>
</dbReference>
<proteinExistence type="predicted"/>
<feature type="coiled-coil region" evidence="1">
    <location>
        <begin position="324"/>
        <end position="351"/>
    </location>
</feature>
<evidence type="ECO:0000313" key="2">
    <source>
        <dbReference type="EMBL" id="PWN04465.1"/>
    </source>
</evidence>
<keyword evidence="1" id="KW-0175">Coiled coil</keyword>
<evidence type="ECO:0008006" key="4">
    <source>
        <dbReference type="Google" id="ProtNLM"/>
    </source>
</evidence>
<dbReference type="EMBL" id="QGDD01000001">
    <property type="protein sequence ID" value="PWN04465.1"/>
    <property type="molecule type" value="Genomic_DNA"/>
</dbReference>
<dbReference type="AlphaFoldDB" id="A0A316TN56"/>